<dbReference type="EMBL" id="JACHWZ010000011">
    <property type="protein sequence ID" value="MBB3061763.1"/>
    <property type="molecule type" value="Genomic_DNA"/>
</dbReference>
<evidence type="ECO:0000256" key="9">
    <source>
        <dbReference type="ARBA" id="ARBA00023049"/>
    </source>
</evidence>
<comment type="caution">
    <text evidence="12">The sequence shown here is derived from an EMBL/GenBank/DDBJ whole genome shotgun (WGS) entry which is preliminary data.</text>
</comment>
<dbReference type="Proteomes" id="UP000535937">
    <property type="component" value="Unassembled WGS sequence"/>
</dbReference>
<feature type="signal peptide" evidence="11">
    <location>
        <begin position="1"/>
        <end position="21"/>
    </location>
</feature>
<evidence type="ECO:0000256" key="7">
    <source>
        <dbReference type="ARBA" id="ARBA00022801"/>
    </source>
</evidence>
<dbReference type="Gene3D" id="3.10.170.10">
    <property type="match status" value="1"/>
</dbReference>
<evidence type="ECO:0000313" key="13">
    <source>
        <dbReference type="Proteomes" id="UP000535937"/>
    </source>
</evidence>
<evidence type="ECO:0000256" key="8">
    <source>
        <dbReference type="ARBA" id="ARBA00022833"/>
    </source>
</evidence>
<protein>
    <recommendedName>
        <fullName evidence="14">Fungalysin metallopeptidase (M36)</fullName>
    </recommendedName>
</protein>
<keyword evidence="5" id="KW-0645">Protease</keyword>
<keyword evidence="6" id="KW-0479">Metal-binding</keyword>
<keyword evidence="9" id="KW-0482">Metalloprotease</keyword>
<dbReference type="PANTHER" id="PTHR33478:SF1">
    <property type="entry name" value="EXTRACELLULAR METALLOPROTEINASE MEP"/>
    <property type="match status" value="1"/>
</dbReference>
<dbReference type="InterPro" id="IPR027268">
    <property type="entry name" value="Peptidase_M4/M1_CTD_sf"/>
</dbReference>
<keyword evidence="13" id="KW-1185">Reference proteome</keyword>
<keyword evidence="4" id="KW-0964">Secreted</keyword>
<comment type="subcellular location">
    <subcellularLocation>
        <location evidence="2">Secreted</location>
    </subcellularLocation>
</comment>
<evidence type="ECO:0000256" key="1">
    <source>
        <dbReference type="ARBA" id="ARBA00001947"/>
    </source>
</evidence>
<dbReference type="Gene3D" id="1.10.390.10">
    <property type="entry name" value="Neutral Protease Domain 2"/>
    <property type="match status" value="1"/>
</dbReference>
<gene>
    <name evidence="12" type="ORF">FHS09_002603</name>
</gene>
<dbReference type="GO" id="GO:0008270">
    <property type="term" value="F:zinc ion binding"/>
    <property type="evidence" value="ECO:0007669"/>
    <property type="project" value="InterPro"/>
</dbReference>
<evidence type="ECO:0000256" key="6">
    <source>
        <dbReference type="ARBA" id="ARBA00022723"/>
    </source>
</evidence>
<sequence length="1085" mass="120055">MRRIVCLSLAFLFISVPGLSADFITVDPSKLAIEPIGCTGKGIAPCNADPGVGSSSIPADPPSNSGQWTEPDFAGRTLLLFDDDGVSLSLIHPNRNSRLADAPGLAQFLQNTGLDLSGAPTDWKLSLAHDTGQGPIILRIQRIFNGSPVIGQHFNIVMNRAGGVTAVTGGFDHMAEIPESEDAGLQLAKSAYVKSPEDVIPALIADVTGGRQQPQGETDSAQQWRAPAMIKNSPSRPIETRSVIWSDKGRLVDAYRIDIPPMVDVDGRPVAATYYVDTDGAILGKINNIHHYEPFHYRIYGDANGYPYDDPYGRILPHPSGMPTGYKPTTPALQSLVEVSELSNRHNDPWLPDGATETVGNNVDAFFNSLITPEGTLGDYDSPQDGPDYRPQDGDFRAKVTAPGVFDYVYNVAHAPDDYFQDPLDPDPAPVDPVPTDSPQLNAKIVHAFYVNNWLHDLFYDVGFDEAAGNAQADNFGRGGLDGDPMLVHAGYYSTFIYTPEDGISPNMRLGLNRYSTSRRGASFDLAVIGHEWTHYMVRRLVAAGIYMGNIQGAGLNEGWSDFIGHFLTVEASDGLPAGAKAWDGTYAVGVYYNRDYELDYYDGVGAPEDSYYYGIRRYPLSVDMTRNPLTFRHIEHGVALPAGLPFFDWKGRSLFNAEYHSAGEVWAVTLWEAYHDLLEQRSDLPFAEKRRRMAEYLVAGMKATPENPTFLEARDALLAVVRASDLSDYRIVQRAFARRGMGAGARAPARDASDNAGVQESFHQGEAALTVTNIQVTDRGYGRDGDGIWDNGELPLVKMTARNTGFRKVEDAKFYVQLEFDEGHFLTQGPFDFPAIQPGQRAHFALPIAGTIDKAGVHEARQIRIMISHYSGPTYPQHIFRDRTFVNYDIKRNSRSDRLNFEETFAAWETARELGEYGSLLADVKWERGELDGTPVYRAMSRNAGFRGYLISPPLKVSANRDFEILLKHAWDFRDPRYEVRGNGFVEISTDGGESWYILDVANMEFTEVSPEYPAMTRTNLNLGLAYAGQTVLIRFQANLYYMATPHDAIETGWAIGGIEFRGIDNRPLLAVVPHPNDGYSPWW</sequence>
<reference evidence="12 13" key="1">
    <citation type="submission" date="2020-08" db="EMBL/GenBank/DDBJ databases">
        <title>Genomic Encyclopedia of Type Strains, Phase III (KMG-III): the genomes of soil and plant-associated and newly described type strains.</title>
        <authorList>
            <person name="Whitman W."/>
        </authorList>
    </citation>
    <scope>NUCLEOTIDE SEQUENCE [LARGE SCALE GENOMIC DNA]</scope>
    <source>
        <strain evidence="12 13">CECT 8799</strain>
    </source>
</reference>
<keyword evidence="10" id="KW-0865">Zymogen</keyword>
<evidence type="ECO:0000313" key="12">
    <source>
        <dbReference type="EMBL" id="MBB3061763.1"/>
    </source>
</evidence>
<evidence type="ECO:0000256" key="4">
    <source>
        <dbReference type="ARBA" id="ARBA00022525"/>
    </source>
</evidence>
<evidence type="ECO:0000256" key="5">
    <source>
        <dbReference type="ARBA" id="ARBA00022670"/>
    </source>
</evidence>
<dbReference type="GO" id="GO:0005615">
    <property type="term" value="C:extracellular space"/>
    <property type="evidence" value="ECO:0007669"/>
    <property type="project" value="InterPro"/>
</dbReference>
<dbReference type="GO" id="GO:0004222">
    <property type="term" value="F:metalloendopeptidase activity"/>
    <property type="evidence" value="ECO:0007669"/>
    <property type="project" value="InterPro"/>
</dbReference>
<dbReference type="RefSeq" id="WP_183460461.1">
    <property type="nucleotide sequence ID" value="NZ_JACHWZ010000011.1"/>
</dbReference>
<dbReference type="InterPro" id="IPR001842">
    <property type="entry name" value="Peptidase_M36"/>
</dbReference>
<evidence type="ECO:0000256" key="10">
    <source>
        <dbReference type="ARBA" id="ARBA00023145"/>
    </source>
</evidence>
<accession>A0A7W4WDM2</accession>
<evidence type="ECO:0000256" key="11">
    <source>
        <dbReference type="SAM" id="SignalP"/>
    </source>
</evidence>
<dbReference type="Pfam" id="PF02128">
    <property type="entry name" value="Peptidase_M36"/>
    <property type="match status" value="1"/>
</dbReference>
<name>A0A7W4WDM2_9GAMM</name>
<evidence type="ECO:0000256" key="3">
    <source>
        <dbReference type="ARBA" id="ARBA00006006"/>
    </source>
</evidence>
<organism evidence="12 13">
    <name type="scientific">Microbulbifer rhizosphaerae</name>
    <dbReference type="NCBI Taxonomy" id="1562603"/>
    <lineage>
        <taxon>Bacteria</taxon>
        <taxon>Pseudomonadati</taxon>
        <taxon>Pseudomonadota</taxon>
        <taxon>Gammaproteobacteria</taxon>
        <taxon>Cellvibrionales</taxon>
        <taxon>Microbulbiferaceae</taxon>
        <taxon>Microbulbifer</taxon>
    </lineage>
</organism>
<dbReference type="AlphaFoldDB" id="A0A7W4WDM2"/>
<dbReference type="PANTHER" id="PTHR33478">
    <property type="entry name" value="EXTRACELLULAR METALLOPROTEINASE MEP"/>
    <property type="match status" value="1"/>
</dbReference>
<dbReference type="SUPFAM" id="SSF55486">
    <property type="entry name" value="Metalloproteases ('zincins'), catalytic domain"/>
    <property type="match status" value="1"/>
</dbReference>
<keyword evidence="7" id="KW-0378">Hydrolase</keyword>
<evidence type="ECO:0008006" key="14">
    <source>
        <dbReference type="Google" id="ProtNLM"/>
    </source>
</evidence>
<keyword evidence="11" id="KW-0732">Signal</keyword>
<comment type="similarity">
    <text evidence="3">Belongs to the peptidase M36 family.</text>
</comment>
<keyword evidence="8" id="KW-0862">Zinc</keyword>
<comment type="cofactor">
    <cofactor evidence="1">
        <name>Zn(2+)</name>
        <dbReference type="ChEBI" id="CHEBI:29105"/>
    </cofactor>
</comment>
<feature type="chain" id="PRO_5030758112" description="Fungalysin metallopeptidase (M36)" evidence="11">
    <location>
        <begin position="22"/>
        <end position="1085"/>
    </location>
</feature>
<proteinExistence type="inferred from homology"/>
<dbReference type="InterPro" id="IPR050371">
    <property type="entry name" value="Fungal_virulence_M36"/>
</dbReference>
<evidence type="ECO:0000256" key="2">
    <source>
        <dbReference type="ARBA" id="ARBA00004613"/>
    </source>
</evidence>
<dbReference type="GO" id="GO:0006508">
    <property type="term" value="P:proteolysis"/>
    <property type="evidence" value="ECO:0007669"/>
    <property type="project" value="UniProtKB-KW"/>
</dbReference>